<keyword evidence="5" id="KW-0678">Repressor</keyword>
<evidence type="ECO:0000313" key="13">
    <source>
        <dbReference type="EMBL" id="MDW3125585.1"/>
    </source>
</evidence>
<dbReference type="AlphaFoldDB" id="A0AB35S6P8"/>
<name>A0AB35S6P8_BIFLN</name>
<gene>
    <name evidence="13" type="ORF">RS890_00255</name>
</gene>
<keyword evidence="4" id="KW-0963">Cytoplasm</keyword>
<evidence type="ECO:0000256" key="2">
    <source>
        <dbReference type="ARBA" id="ARBA00007957"/>
    </source>
</evidence>
<comment type="subcellular location">
    <subcellularLocation>
        <location evidence="1">Cytoplasm</location>
    </subcellularLocation>
</comment>
<dbReference type="InterPro" id="IPR036390">
    <property type="entry name" value="WH_DNA-bd_sf"/>
</dbReference>
<keyword evidence="10" id="KW-0804">Transcription</keyword>
<evidence type="ECO:0000256" key="9">
    <source>
        <dbReference type="ARBA" id="ARBA00023125"/>
    </source>
</evidence>
<keyword evidence="8" id="KW-0805">Transcription regulation</keyword>
<reference evidence="13" key="1">
    <citation type="submission" date="2023-10" db="EMBL/GenBank/DDBJ databases">
        <title>Rapid discrimination of Bifidobacterium longum Subspecies based on MALDI-TOF MS and Machine Learning.</title>
        <authorList>
            <person name="Chen J."/>
        </authorList>
    </citation>
    <scope>NUCLEOTIDE SEQUENCE</scope>
    <source>
        <strain evidence="13">YGMCC0039</strain>
    </source>
</reference>
<dbReference type="EMBL" id="JAWLRA010000001">
    <property type="protein sequence ID" value="MDW3125585.1"/>
    <property type="molecule type" value="Genomic_DNA"/>
</dbReference>
<feature type="binding site" evidence="12">
    <location>
        <position position="104"/>
    </location>
    <ligand>
        <name>Fe cation</name>
        <dbReference type="ChEBI" id="CHEBI:24875"/>
    </ligand>
</feature>
<evidence type="ECO:0000256" key="5">
    <source>
        <dbReference type="ARBA" id="ARBA00022491"/>
    </source>
</evidence>
<dbReference type="PANTHER" id="PTHR33202:SF2">
    <property type="entry name" value="FERRIC UPTAKE REGULATION PROTEIN"/>
    <property type="match status" value="1"/>
</dbReference>
<evidence type="ECO:0000256" key="1">
    <source>
        <dbReference type="ARBA" id="ARBA00004496"/>
    </source>
</evidence>
<dbReference type="InterPro" id="IPR002481">
    <property type="entry name" value="FUR"/>
</dbReference>
<dbReference type="PANTHER" id="PTHR33202">
    <property type="entry name" value="ZINC UPTAKE REGULATION PROTEIN"/>
    <property type="match status" value="1"/>
</dbReference>
<accession>A0AB35S6P8</accession>
<protein>
    <submittedName>
        <fullName evidence="13">Fur family transcriptional regulator</fullName>
    </submittedName>
</protein>
<comment type="cofactor">
    <cofactor evidence="12">
        <name>Mn(2+)</name>
        <dbReference type="ChEBI" id="CHEBI:29035"/>
    </cofactor>
    <cofactor evidence="12">
        <name>Fe(2+)</name>
        <dbReference type="ChEBI" id="CHEBI:29033"/>
    </cofactor>
    <text evidence="12">Binds 1 Mn(2+) or Fe(2+) ion per subunit.</text>
</comment>
<evidence type="ECO:0000256" key="8">
    <source>
        <dbReference type="ARBA" id="ARBA00023015"/>
    </source>
</evidence>
<dbReference type="GO" id="GO:0008270">
    <property type="term" value="F:zinc ion binding"/>
    <property type="evidence" value="ECO:0007669"/>
    <property type="project" value="TreeGrafter"/>
</dbReference>
<keyword evidence="7 11" id="KW-0862">Zinc</keyword>
<dbReference type="Gene3D" id="3.30.1490.190">
    <property type="match status" value="1"/>
</dbReference>
<comment type="subunit">
    <text evidence="3">Homodimer.</text>
</comment>
<comment type="similarity">
    <text evidence="2">Belongs to the Fur family.</text>
</comment>
<dbReference type="Proteomes" id="UP001277803">
    <property type="component" value="Unassembled WGS sequence"/>
</dbReference>
<comment type="caution">
    <text evidence="13">The sequence shown here is derived from an EMBL/GenBank/DDBJ whole genome shotgun (WGS) entry which is preliminary data.</text>
</comment>
<evidence type="ECO:0000256" key="6">
    <source>
        <dbReference type="ARBA" id="ARBA00022723"/>
    </source>
</evidence>
<feature type="binding site" evidence="12">
    <location>
        <position position="83"/>
    </location>
    <ligand>
        <name>Fe cation</name>
        <dbReference type="ChEBI" id="CHEBI:24875"/>
    </ligand>
</feature>
<organism evidence="13 14">
    <name type="scientific">Bifidobacterium longum</name>
    <dbReference type="NCBI Taxonomy" id="216816"/>
    <lineage>
        <taxon>Bacteria</taxon>
        <taxon>Bacillati</taxon>
        <taxon>Actinomycetota</taxon>
        <taxon>Actinomycetes</taxon>
        <taxon>Bifidobacteriales</taxon>
        <taxon>Bifidobacteriaceae</taxon>
        <taxon>Bifidobacterium</taxon>
    </lineage>
</organism>
<evidence type="ECO:0000256" key="4">
    <source>
        <dbReference type="ARBA" id="ARBA00022490"/>
    </source>
</evidence>
<evidence type="ECO:0000256" key="10">
    <source>
        <dbReference type="ARBA" id="ARBA00023163"/>
    </source>
</evidence>
<sequence>MSIEQTATTRRVTRPRLLITQVLAELSRFATAQEITDILRERGTRIGTATAYRNLQMMASQGELDVIHVNGEALYRECSDQHHHHHIVCRECGRTIEIEIPGLEQWIDKAAKQLKYRNVAHELEIFGLCPKCAAKHATEPPLNVGAHQRMNH</sequence>
<dbReference type="InterPro" id="IPR036388">
    <property type="entry name" value="WH-like_DNA-bd_sf"/>
</dbReference>
<dbReference type="RefSeq" id="WP_236838335.1">
    <property type="nucleotide sequence ID" value="NZ_CACRSV010000033.1"/>
</dbReference>
<keyword evidence="9" id="KW-0238">DNA-binding</keyword>
<comment type="cofactor">
    <cofactor evidence="11">
        <name>Zn(2+)</name>
        <dbReference type="ChEBI" id="CHEBI:29105"/>
    </cofactor>
    <text evidence="11">Binds 1 zinc ion per subunit.</text>
</comment>
<evidence type="ECO:0000256" key="11">
    <source>
        <dbReference type="PIRSR" id="PIRSR602481-1"/>
    </source>
</evidence>
<feature type="binding site" evidence="12">
    <location>
        <position position="121"/>
    </location>
    <ligand>
        <name>Fe cation</name>
        <dbReference type="ChEBI" id="CHEBI:24875"/>
    </ligand>
</feature>
<dbReference type="GO" id="GO:0045892">
    <property type="term" value="P:negative regulation of DNA-templated transcription"/>
    <property type="evidence" value="ECO:0007669"/>
    <property type="project" value="TreeGrafter"/>
</dbReference>
<dbReference type="GO" id="GO:0000976">
    <property type="term" value="F:transcription cis-regulatory region binding"/>
    <property type="evidence" value="ECO:0007669"/>
    <property type="project" value="TreeGrafter"/>
</dbReference>
<dbReference type="Pfam" id="PF01475">
    <property type="entry name" value="FUR"/>
    <property type="match status" value="1"/>
</dbReference>
<dbReference type="GO" id="GO:0005829">
    <property type="term" value="C:cytosol"/>
    <property type="evidence" value="ECO:0007669"/>
    <property type="project" value="TreeGrafter"/>
</dbReference>
<dbReference type="CDD" id="cd07153">
    <property type="entry name" value="Fur_like"/>
    <property type="match status" value="1"/>
</dbReference>
<keyword evidence="6 11" id="KW-0479">Metal-binding</keyword>
<dbReference type="GO" id="GO:0003700">
    <property type="term" value="F:DNA-binding transcription factor activity"/>
    <property type="evidence" value="ECO:0007669"/>
    <property type="project" value="InterPro"/>
</dbReference>
<proteinExistence type="inferred from homology"/>
<dbReference type="InterPro" id="IPR043135">
    <property type="entry name" value="Fur_C"/>
</dbReference>
<dbReference type="Gene3D" id="1.10.10.10">
    <property type="entry name" value="Winged helix-like DNA-binding domain superfamily/Winged helix DNA-binding domain"/>
    <property type="match status" value="1"/>
</dbReference>
<feature type="binding site" evidence="11">
    <location>
        <position position="89"/>
    </location>
    <ligand>
        <name>Zn(2+)</name>
        <dbReference type="ChEBI" id="CHEBI:29105"/>
    </ligand>
</feature>
<evidence type="ECO:0000256" key="7">
    <source>
        <dbReference type="ARBA" id="ARBA00022833"/>
    </source>
</evidence>
<feature type="binding site" evidence="11">
    <location>
        <position position="132"/>
    </location>
    <ligand>
        <name>Zn(2+)</name>
        <dbReference type="ChEBI" id="CHEBI:29105"/>
    </ligand>
</feature>
<feature type="binding site" evidence="11">
    <location>
        <position position="92"/>
    </location>
    <ligand>
        <name>Zn(2+)</name>
        <dbReference type="ChEBI" id="CHEBI:29105"/>
    </ligand>
</feature>
<evidence type="ECO:0000313" key="14">
    <source>
        <dbReference type="Proteomes" id="UP001277803"/>
    </source>
</evidence>
<evidence type="ECO:0000256" key="12">
    <source>
        <dbReference type="PIRSR" id="PIRSR602481-2"/>
    </source>
</evidence>
<dbReference type="GO" id="GO:1900376">
    <property type="term" value="P:regulation of secondary metabolite biosynthetic process"/>
    <property type="evidence" value="ECO:0007669"/>
    <property type="project" value="TreeGrafter"/>
</dbReference>
<feature type="binding site" evidence="11">
    <location>
        <position position="129"/>
    </location>
    <ligand>
        <name>Zn(2+)</name>
        <dbReference type="ChEBI" id="CHEBI:29105"/>
    </ligand>
</feature>
<dbReference type="SUPFAM" id="SSF46785">
    <property type="entry name" value="Winged helix' DNA-binding domain"/>
    <property type="match status" value="1"/>
</dbReference>
<evidence type="ECO:0000256" key="3">
    <source>
        <dbReference type="ARBA" id="ARBA00011738"/>
    </source>
</evidence>
<keyword evidence="12" id="KW-0408">Iron</keyword>